<dbReference type="PROSITE" id="PS50082">
    <property type="entry name" value="WD_REPEATS_2"/>
    <property type="match status" value="1"/>
</dbReference>
<dbReference type="InterPro" id="IPR001680">
    <property type="entry name" value="WD40_rpt"/>
</dbReference>
<dbReference type="PANTHER" id="PTHR19848:SF8">
    <property type="entry name" value="F-BOX AND WD REPEAT DOMAIN CONTAINING 7"/>
    <property type="match status" value="1"/>
</dbReference>
<name>A0A0G4IIH2_PLABS</name>
<geneLocation type="mitochondrion" evidence="7"/>
<protein>
    <submittedName>
        <fullName evidence="6">Uncharacterized protein</fullName>
    </submittedName>
</protein>
<dbReference type="Proteomes" id="UP000039324">
    <property type="component" value="Unassembled WGS sequence"/>
</dbReference>
<dbReference type="PROSITE" id="PS50294">
    <property type="entry name" value="WD_REPEATS_REGION"/>
    <property type="match status" value="1"/>
</dbReference>
<keyword evidence="8" id="KW-1185">Reference proteome</keyword>
<reference evidence="7 9" key="2">
    <citation type="submission" date="2018-03" db="EMBL/GenBank/DDBJ databases">
        <authorList>
            <person name="Fogelqvist J."/>
        </authorList>
    </citation>
    <scope>NUCLEOTIDE SEQUENCE [LARGE SCALE GENOMIC DNA]</scope>
</reference>
<sequence length="517" mass="55838">MSHPETNVANQQADLPCLTRRESVALSGTTRFIAVVDGNLWAPSTDGSIHIRHLASGALIDRVTSTKGVAERFFATAIVACDACVWIGCSDGTIRAYDRSERRLLPAVRRHQGAIRAMCLSNHVVWTATQNGVVECAEQATGRVVMTLTGARSIVVNAMCCVRDAQLWTATEDGVRIWSRCGQFKAHLRGHDRGVTSIVSVGSAGTVWTGGDDGRLIIWDPKTYSIVKLIMAQANPIDRLVAVHEYVISLARDGSVRLWNGISGEALFSNVTDTGVIDLVAYDDDSVWVSYCRPANRLEHWRLSAAEEEAAAPDGDIADGDLDNGGARRIIVGLRDNVAQLRKRLDEERQRSQALRGELDAEKDLNRKTRRDLDALRAEFRSRIADLVASIASNDAGQLAGVKRPGVEAARIVTRSPSSVLLQCQARHRSCRGRRPSAAKQGNNNGSSIPAAITSSADGSQAWQPAASSRSPAVDVQRQAPVISAVETEEPSLLRQIEAHLTGISMDGSEARAAGFL</sequence>
<keyword evidence="1 3" id="KW-0853">WD repeat</keyword>
<evidence type="ECO:0000256" key="4">
    <source>
        <dbReference type="SAM" id="Coils"/>
    </source>
</evidence>
<keyword evidence="2" id="KW-0677">Repeat</keyword>
<dbReference type="PANTHER" id="PTHR19848">
    <property type="entry name" value="WD40 REPEAT PROTEIN"/>
    <property type="match status" value="1"/>
</dbReference>
<dbReference type="OrthoDB" id="2248459at2759"/>
<evidence type="ECO:0000313" key="8">
    <source>
        <dbReference type="Proteomes" id="UP000039324"/>
    </source>
</evidence>
<evidence type="ECO:0000256" key="1">
    <source>
        <dbReference type="ARBA" id="ARBA00022574"/>
    </source>
</evidence>
<dbReference type="Gene3D" id="2.130.10.10">
    <property type="entry name" value="YVTN repeat-like/Quinoprotein amine dehydrogenase"/>
    <property type="match status" value="1"/>
</dbReference>
<feature type="repeat" description="WD" evidence="3">
    <location>
        <begin position="188"/>
        <end position="229"/>
    </location>
</feature>
<dbReference type="SMART" id="SM00320">
    <property type="entry name" value="WD40"/>
    <property type="match status" value="5"/>
</dbReference>
<evidence type="ECO:0000256" key="2">
    <source>
        <dbReference type="ARBA" id="ARBA00022737"/>
    </source>
</evidence>
<dbReference type="InterPro" id="IPR015943">
    <property type="entry name" value="WD40/YVTN_repeat-like_dom_sf"/>
</dbReference>
<dbReference type="AlphaFoldDB" id="A0A0G4IIH2"/>
<evidence type="ECO:0000313" key="6">
    <source>
        <dbReference type="EMBL" id="CEO95003.1"/>
    </source>
</evidence>
<dbReference type="Proteomes" id="UP000290189">
    <property type="component" value="Unassembled WGS sequence"/>
</dbReference>
<evidence type="ECO:0000256" key="3">
    <source>
        <dbReference type="PROSITE-ProRule" id="PRU00221"/>
    </source>
</evidence>
<dbReference type="InterPro" id="IPR011047">
    <property type="entry name" value="Quinoprotein_ADH-like_sf"/>
</dbReference>
<proteinExistence type="predicted"/>
<evidence type="ECO:0000313" key="7">
    <source>
        <dbReference type="EMBL" id="SPQ94332.1"/>
    </source>
</evidence>
<keyword evidence="7" id="KW-0496">Mitochondrion</keyword>
<keyword evidence="4" id="KW-0175">Coiled coil</keyword>
<evidence type="ECO:0000256" key="5">
    <source>
        <dbReference type="SAM" id="MobiDB-lite"/>
    </source>
</evidence>
<reference evidence="6 8" key="1">
    <citation type="submission" date="2015-02" db="EMBL/GenBank/DDBJ databases">
        <authorList>
            <person name="Chooi Y.-H."/>
        </authorList>
    </citation>
    <scope>NUCLEOTIDE SEQUENCE [LARGE SCALE GENOMIC DNA]</scope>
    <source>
        <strain evidence="6">E3</strain>
    </source>
</reference>
<evidence type="ECO:0000313" key="9">
    <source>
        <dbReference type="Proteomes" id="UP000290189"/>
    </source>
</evidence>
<feature type="compositionally biased region" description="Polar residues" evidence="5">
    <location>
        <begin position="440"/>
        <end position="471"/>
    </location>
</feature>
<dbReference type="STRING" id="37360.A0A0G4IIH2"/>
<dbReference type="EMBL" id="OVEO01000002">
    <property type="protein sequence ID" value="SPQ94332.1"/>
    <property type="molecule type" value="Genomic_DNA"/>
</dbReference>
<organism evidence="6 8">
    <name type="scientific">Plasmodiophora brassicae</name>
    <name type="common">Clubroot disease agent</name>
    <dbReference type="NCBI Taxonomy" id="37360"/>
    <lineage>
        <taxon>Eukaryota</taxon>
        <taxon>Sar</taxon>
        <taxon>Rhizaria</taxon>
        <taxon>Endomyxa</taxon>
        <taxon>Phytomyxea</taxon>
        <taxon>Plasmodiophorida</taxon>
        <taxon>Plasmodiophoridae</taxon>
        <taxon>Plasmodiophora</taxon>
    </lineage>
</organism>
<dbReference type="EMBL" id="CDSF01000002">
    <property type="protein sequence ID" value="CEO95003.1"/>
    <property type="molecule type" value="Genomic_DNA"/>
</dbReference>
<feature type="coiled-coil region" evidence="4">
    <location>
        <begin position="331"/>
        <end position="379"/>
    </location>
</feature>
<dbReference type="SUPFAM" id="SSF50998">
    <property type="entry name" value="Quinoprotein alcohol dehydrogenase-like"/>
    <property type="match status" value="1"/>
</dbReference>
<gene>
    <name evidence="6" type="ORF">PBRA_003816</name>
    <name evidence="7" type="ORF">PLBR_LOCUS1547</name>
</gene>
<accession>A0A0G4IIH2</accession>
<feature type="region of interest" description="Disordered" evidence="5">
    <location>
        <begin position="430"/>
        <end position="476"/>
    </location>
</feature>